<keyword evidence="1" id="KW-0489">Methyltransferase</keyword>
<keyword evidence="1" id="KW-0808">Transferase</keyword>
<reference evidence="1 2" key="1">
    <citation type="submission" date="2018-04" db="EMBL/GenBank/DDBJ databases">
        <title>Draft genome sequence of Pseudomonas syringae pv. actinidiae biovar 1 strains isolated from kiwifruit in Kagawa prefecture.</title>
        <authorList>
            <person name="Tabuchi M."/>
            <person name="Saito M."/>
            <person name="Fujiwara S."/>
            <person name="Sasa N."/>
            <person name="Akimitsu K."/>
            <person name="Gomi K."/>
            <person name="Konishi-Sugita S."/>
            <person name="Hamano K."/>
            <person name="Kataoka I."/>
        </authorList>
    </citation>
    <scope>NUCLEOTIDE SEQUENCE [LARGE SCALE GENOMIC DNA]</scope>
    <source>
        <strain evidence="1 2">MAFF212206</strain>
    </source>
</reference>
<evidence type="ECO:0000313" key="2">
    <source>
        <dbReference type="Proteomes" id="UP000247480"/>
    </source>
</evidence>
<name>A0A2V0QKX3_PSESF</name>
<dbReference type="AlphaFoldDB" id="A0A2V0QKX3"/>
<accession>A0A2V0QKX3</accession>
<proteinExistence type="predicted"/>
<dbReference type="Proteomes" id="UP000247480">
    <property type="component" value="Unassembled WGS sequence"/>
</dbReference>
<gene>
    <name evidence="1" type="ORF">KPSA1_06966</name>
</gene>
<dbReference type="GO" id="GO:0032259">
    <property type="term" value="P:methylation"/>
    <property type="evidence" value="ECO:0007669"/>
    <property type="project" value="UniProtKB-KW"/>
</dbReference>
<organism evidence="1 2">
    <name type="scientific">Pseudomonas syringae pv. actinidiae</name>
    <dbReference type="NCBI Taxonomy" id="103796"/>
    <lineage>
        <taxon>Bacteria</taxon>
        <taxon>Pseudomonadati</taxon>
        <taxon>Pseudomonadota</taxon>
        <taxon>Gammaproteobacteria</taxon>
        <taxon>Pseudomonadales</taxon>
        <taxon>Pseudomonadaceae</taxon>
        <taxon>Pseudomonas</taxon>
        <taxon>Pseudomonas syringae</taxon>
    </lineage>
</organism>
<comment type="caution">
    <text evidence="1">The sequence shown here is derived from an EMBL/GenBank/DDBJ whole genome shotgun (WGS) entry which is preliminary data.</text>
</comment>
<protein>
    <submittedName>
        <fullName evidence="1">Adenine-specific DNA methylase</fullName>
    </submittedName>
</protein>
<dbReference type="GO" id="GO:0008168">
    <property type="term" value="F:methyltransferase activity"/>
    <property type="evidence" value="ECO:0007669"/>
    <property type="project" value="UniProtKB-KW"/>
</dbReference>
<sequence>MGLLHTLRIPLAVVHQIVQVVFLCSMVKFLASETKSLSATLFQQRLFDCK</sequence>
<evidence type="ECO:0000313" key="1">
    <source>
        <dbReference type="EMBL" id="GBH13477.1"/>
    </source>
</evidence>
<dbReference type="EMBL" id="BGJZ01000352">
    <property type="protein sequence ID" value="GBH13477.1"/>
    <property type="molecule type" value="Genomic_DNA"/>
</dbReference>